<keyword evidence="8" id="KW-1185">Reference proteome</keyword>
<feature type="compositionally biased region" description="Basic and acidic residues" evidence="3">
    <location>
        <begin position="104"/>
        <end position="113"/>
    </location>
</feature>
<evidence type="ECO:0000259" key="4">
    <source>
        <dbReference type="PROSITE" id="PS50102"/>
    </source>
</evidence>
<feature type="domain" description="SURP motif" evidence="5">
    <location>
        <begin position="335"/>
        <end position="378"/>
    </location>
</feature>
<feature type="compositionally biased region" description="Basic and acidic residues" evidence="3">
    <location>
        <begin position="669"/>
        <end position="678"/>
    </location>
</feature>
<dbReference type="SMART" id="SM00648">
    <property type="entry name" value="SWAP"/>
    <property type="match status" value="1"/>
</dbReference>
<evidence type="ECO:0000256" key="1">
    <source>
        <dbReference type="ARBA" id="ARBA00022884"/>
    </source>
</evidence>
<dbReference type="SMART" id="SM01115">
    <property type="entry name" value="cwf21"/>
    <property type="match status" value="1"/>
</dbReference>
<feature type="compositionally biased region" description="Basic and acidic residues" evidence="3">
    <location>
        <begin position="713"/>
        <end position="731"/>
    </location>
</feature>
<sequence length="861" mass="100086">MERLKRRNDTDEKERLSQVFEEFKEDFDGTKLKIGNAFVRGEIVNAGKTVVTKPVDPEKAKEIASKIGQRIILEAKQKKVASQIQLGGGNVVEDGAKRPPKPGTKKETSTRKSNLEAFKEELKQIQELRQERRQQLKSKFGDSAAAERLVQESFSIGHSEFDTDPNTTNLYLASLDPDITLDDLYDTFGSFGPLASAKILYPKPEEMRKCPLLSGFVAFMSRTDAERAMEVMPGAKIRTSCIRASWAKPIIVPSVPFFIPQCLRDFSMPDPPSGLPFNAKPDKYDLRRFLKKYEKVPRLTELAEMSEEMRKAYDKMVRNAVVRVVTPTEKPLLFLIHRVIEFLIREGPMFEALIMKRERTNPMYRFLFDNTHPTHVYYRWRQYSVLNGEDRFNWSLKRFKMFEGGSWWEPPPHSLLGAGMPPQLYKKAYKSREVEERRRQKSKSPETPAKDKRDSPETKEDAEPEKVRGVLSEKEWDELQDLLRDLKPERTAIGDAMLWCVDHADCAKEISECLYQSLTIKETPLHKKIARLYLIADILANCGIRVTDVFKYRHCFEEHLTAIFTSLNETLEGIESRLKAEQFRQRVMLCFRNWEDNSIYPRDVLINLQNIFLGLVKVGQPKSHSDDEDDVDGIPLNSVMPSTSETDNKAESEEEDDDIDGVPLQAEPIEDKTQEPDKVNVIEEVMDDVSSKWDVIEHDTVVEEAKNEPKGFFKPLKEVSEPLEQPKRTESQEYSDSLNKSSAWEEERRRLLRDIEMKVVEYQDELESDLASNVDQRLSDYRQKLIQKMDRDLATFEEGELMRDKKSEKKKEEQEIKEQIEQQNKVKTLKVEKSAEITKRRKDSPSRHRRNRSSERERRRR</sequence>
<feature type="region of interest" description="Disordered" evidence="3">
    <location>
        <begin position="623"/>
        <end position="678"/>
    </location>
</feature>
<dbReference type="InterPro" id="IPR000061">
    <property type="entry name" value="Surp"/>
</dbReference>
<dbReference type="InterPro" id="IPR013170">
    <property type="entry name" value="mRNA_splic_Cwf21_dom"/>
</dbReference>
<feature type="region of interest" description="Disordered" evidence="3">
    <location>
        <begin position="713"/>
        <end position="746"/>
    </location>
</feature>
<evidence type="ECO:0000313" key="8">
    <source>
        <dbReference type="Proteomes" id="UP000614601"/>
    </source>
</evidence>
<dbReference type="OrthoDB" id="377209at2759"/>
<evidence type="ECO:0000259" key="6">
    <source>
        <dbReference type="PROSITE" id="PS51391"/>
    </source>
</evidence>
<dbReference type="GO" id="GO:0006396">
    <property type="term" value="P:RNA processing"/>
    <property type="evidence" value="ECO:0007669"/>
    <property type="project" value="InterPro"/>
</dbReference>
<feature type="compositionally biased region" description="Basic and acidic residues" evidence="3">
    <location>
        <begin position="792"/>
        <end position="820"/>
    </location>
</feature>
<dbReference type="AlphaFoldDB" id="A0A811LIQ5"/>
<feature type="region of interest" description="Disordered" evidence="3">
    <location>
        <begin position="90"/>
        <end position="113"/>
    </location>
</feature>
<dbReference type="CDD" id="cd21370">
    <property type="entry name" value="cwf21_SR140"/>
    <property type="match status" value="1"/>
</dbReference>
<dbReference type="EMBL" id="CAJFDH010000006">
    <property type="protein sequence ID" value="CAD5229475.1"/>
    <property type="molecule type" value="Genomic_DNA"/>
</dbReference>
<proteinExistence type="predicted"/>
<feature type="compositionally biased region" description="Basic and acidic residues" evidence="3">
    <location>
        <begin position="829"/>
        <end position="861"/>
    </location>
</feature>
<dbReference type="Pfam" id="PF01805">
    <property type="entry name" value="Surp"/>
    <property type="match status" value="1"/>
</dbReference>
<dbReference type="SMART" id="SM00360">
    <property type="entry name" value="RRM"/>
    <property type="match status" value="1"/>
</dbReference>
<dbReference type="PANTHER" id="PTHR23140:SF0">
    <property type="entry name" value="U2 SNRNP-ASSOCIATED SURP MOTIF-CONTAINING PROTEIN"/>
    <property type="match status" value="1"/>
</dbReference>
<dbReference type="Proteomes" id="UP000614601">
    <property type="component" value="Unassembled WGS sequence"/>
</dbReference>
<dbReference type="PROSITE" id="PS50102">
    <property type="entry name" value="RRM"/>
    <property type="match status" value="1"/>
</dbReference>
<dbReference type="Gene3D" id="1.10.10.790">
    <property type="entry name" value="Surp module"/>
    <property type="match status" value="1"/>
</dbReference>
<feature type="compositionally biased region" description="Basic and acidic residues" evidence="3">
    <location>
        <begin position="448"/>
        <end position="467"/>
    </location>
</feature>
<feature type="region of interest" description="Disordered" evidence="3">
    <location>
        <begin position="431"/>
        <end position="467"/>
    </location>
</feature>
<protein>
    <recommendedName>
        <fullName evidence="9">U2 snRNP-associated SURP motif-containing protein</fullName>
    </recommendedName>
</protein>
<dbReference type="InterPro" id="IPR047488">
    <property type="entry name" value="SR140_cwf21"/>
</dbReference>
<gene>
    <name evidence="7" type="ORF">BOKJ2_LOCUS13534</name>
</gene>
<dbReference type="InterPro" id="IPR035979">
    <property type="entry name" value="RBD_domain_sf"/>
</dbReference>
<dbReference type="InterPro" id="IPR035967">
    <property type="entry name" value="SWAP/Surp_sf"/>
</dbReference>
<dbReference type="InterPro" id="IPR006569">
    <property type="entry name" value="CID_dom"/>
</dbReference>
<dbReference type="SUPFAM" id="SSF54928">
    <property type="entry name" value="RNA-binding domain, RBD"/>
    <property type="match status" value="1"/>
</dbReference>
<dbReference type="PROSITE" id="PS51391">
    <property type="entry name" value="CID"/>
    <property type="match status" value="1"/>
</dbReference>
<accession>A0A811LIQ5</accession>
<dbReference type="InterPro" id="IPR008942">
    <property type="entry name" value="ENTH_VHS"/>
</dbReference>
<dbReference type="PROSITE" id="PS50128">
    <property type="entry name" value="SURP"/>
    <property type="match status" value="1"/>
</dbReference>
<dbReference type="Gene3D" id="6.10.140.420">
    <property type="match status" value="1"/>
</dbReference>
<dbReference type="Pfam" id="PF04818">
    <property type="entry name" value="CID"/>
    <property type="match status" value="1"/>
</dbReference>
<dbReference type="Pfam" id="PF00076">
    <property type="entry name" value="RRM_1"/>
    <property type="match status" value="1"/>
</dbReference>
<comment type="caution">
    <text evidence="7">The sequence shown here is derived from an EMBL/GenBank/DDBJ whole genome shotgun (WGS) entry which is preliminary data.</text>
</comment>
<dbReference type="SMART" id="SM00582">
    <property type="entry name" value="RPR"/>
    <property type="match status" value="1"/>
</dbReference>
<dbReference type="GO" id="GO:0005634">
    <property type="term" value="C:nucleus"/>
    <property type="evidence" value="ECO:0007669"/>
    <property type="project" value="TreeGrafter"/>
</dbReference>
<dbReference type="Gene3D" id="1.25.40.90">
    <property type="match status" value="1"/>
</dbReference>
<reference evidence="7" key="1">
    <citation type="submission" date="2020-09" db="EMBL/GenBank/DDBJ databases">
        <authorList>
            <person name="Kikuchi T."/>
        </authorList>
    </citation>
    <scope>NUCLEOTIDE SEQUENCE</scope>
    <source>
        <strain evidence="7">SH1</strain>
    </source>
</reference>
<feature type="domain" description="RRM" evidence="4">
    <location>
        <begin position="168"/>
        <end position="249"/>
    </location>
</feature>
<organism evidence="7 8">
    <name type="scientific">Bursaphelenchus okinawaensis</name>
    <dbReference type="NCBI Taxonomy" id="465554"/>
    <lineage>
        <taxon>Eukaryota</taxon>
        <taxon>Metazoa</taxon>
        <taxon>Ecdysozoa</taxon>
        <taxon>Nematoda</taxon>
        <taxon>Chromadorea</taxon>
        <taxon>Rhabditida</taxon>
        <taxon>Tylenchina</taxon>
        <taxon>Tylenchomorpha</taxon>
        <taxon>Aphelenchoidea</taxon>
        <taxon>Aphelenchoididae</taxon>
        <taxon>Bursaphelenchus</taxon>
    </lineage>
</organism>
<evidence type="ECO:0000313" key="7">
    <source>
        <dbReference type="EMBL" id="CAD5229475.1"/>
    </source>
</evidence>
<dbReference type="EMBL" id="CAJFCW020000006">
    <property type="protein sequence ID" value="CAG9126737.1"/>
    <property type="molecule type" value="Genomic_DNA"/>
</dbReference>
<dbReference type="Proteomes" id="UP000783686">
    <property type="component" value="Unassembled WGS sequence"/>
</dbReference>
<keyword evidence="1 2" id="KW-0694">RNA-binding</keyword>
<dbReference type="GO" id="GO:0003723">
    <property type="term" value="F:RNA binding"/>
    <property type="evidence" value="ECO:0007669"/>
    <property type="project" value="UniProtKB-UniRule"/>
</dbReference>
<dbReference type="PANTHER" id="PTHR23140">
    <property type="entry name" value="RNA PROCESSING PROTEIN LD23810P"/>
    <property type="match status" value="1"/>
</dbReference>
<name>A0A811LIQ5_9BILA</name>
<evidence type="ECO:0000256" key="2">
    <source>
        <dbReference type="PROSITE-ProRule" id="PRU00176"/>
    </source>
</evidence>
<dbReference type="Gene3D" id="3.30.70.330">
    <property type="match status" value="1"/>
</dbReference>
<feature type="compositionally biased region" description="Polar residues" evidence="3">
    <location>
        <begin position="732"/>
        <end position="742"/>
    </location>
</feature>
<dbReference type="Pfam" id="PF08312">
    <property type="entry name" value="cwf21"/>
    <property type="match status" value="1"/>
</dbReference>
<evidence type="ECO:0000256" key="3">
    <source>
        <dbReference type="SAM" id="MobiDB-lite"/>
    </source>
</evidence>
<dbReference type="SUPFAM" id="SSF48464">
    <property type="entry name" value="ENTH/VHS domain"/>
    <property type="match status" value="1"/>
</dbReference>
<evidence type="ECO:0000259" key="5">
    <source>
        <dbReference type="PROSITE" id="PS50128"/>
    </source>
</evidence>
<evidence type="ECO:0008006" key="9">
    <source>
        <dbReference type="Google" id="ProtNLM"/>
    </source>
</evidence>
<feature type="domain" description="CID" evidence="6">
    <location>
        <begin position="471"/>
        <end position="616"/>
    </location>
</feature>
<dbReference type="SUPFAM" id="SSF109905">
    <property type="entry name" value="Surp module (SWAP domain)"/>
    <property type="match status" value="1"/>
</dbReference>
<feature type="region of interest" description="Disordered" evidence="3">
    <location>
        <begin position="792"/>
        <end position="861"/>
    </location>
</feature>
<dbReference type="InterPro" id="IPR051485">
    <property type="entry name" value="SR-CTD_assoc_factor"/>
</dbReference>
<dbReference type="InterPro" id="IPR000504">
    <property type="entry name" value="RRM_dom"/>
</dbReference>
<dbReference type="InterPro" id="IPR012677">
    <property type="entry name" value="Nucleotide-bd_a/b_plait_sf"/>
</dbReference>